<comment type="caution">
    <text evidence="1">The sequence shown here is derived from an EMBL/GenBank/DDBJ whole genome shotgun (WGS) entry which is preliminary data.</text>
</comment>
<dbReference type="InterPro" id="IPR025352">
    <property type="entry name" value="DUF4256"/>
</dbReference>
<name>A0A6A7KCD7_9FIRM</name>
<protein>
    <submittedName>
        <fullName evidence="1">DUF4256 family protein</fullName>
    </submittedName>
</protein>
<evidence type="ECO:0000313" key="1">
    <source>
        <dbReference type="EMBL" id="MPW26961.1"/>
    </source>
</evidence>
<dbReference type="RefSeq" id="WP_152806231.1">
    <property type="nucleotide sequence ID" value="NZ_WHNX01000033.1"/>
</dbReference>
<reference evidence="1 2" key="1">
    <citation type="submission" date="2019-10" db="EMBL/GenBank/DDBJ databases">
        <title>Alkalibaculum tamaniensis sp.nov., a new alkaliphilic acetogen, isolated on methoxylated aromatics from a mud volcano.</title>
        <authorList>
            <person name="Khomyakova M.A."/>
            <person name="Merkel A.Y."/>
            <person name="Bonch-Osmolovskaya E.A."/>
            <person name="Slobodkin A.I."/>
        </authorList>
    </citation>
    <scope>NUCLEOTIDE SEQUENCE [LARGE SCALE GENOMIC DNA]</scope>
    <source>
        <strain evidence="1 2">M08DMB</strain>
    </source>
</reference>
<evidence type="ECO:0000313" key="2">
    <source>
        <dbReference type="Proteomes" id="UP000440004"/>
    </source>
</evidence>
<gene>
    <name evidence="1" type="ORF">GC105_14340</name>
</gene>
<organism evidence="1 2">
    <name type="scientific">Alkalibaculum sporogenes</name>
    <dbReference type="NCBI Taxonomy" id="2655001"/>
    <lineage>
        <taxon>Bacteria</taxon>
        <taxon>Bacillati</taxon>
        <taxon>Bacillota</taxon>
        <taxon>Clostridia</taxon>
        <taxon>Eubacteriales</taxon>
        <taxon>Eubacteriaceae</taxon>
        <taxon>Alkalibaculum</taxon>
    </lineage>
</organism>
<dbReference type="AlphaFoldDB" id="A0A6A7KCD7"/>
<dbReference type="Proteomes" id="UP000440004">
    <property type="component" value="Unassembled WGS sequence"/>
</dbReference>
<proteinExistence type="predicted"/>
<keyword evidence="2" id="KW-1185">Reference proteome</keyword>
<dbReference type="EMBL" id="WHNX01000033">
    <property type="protein sequence ID" value="MPW26961.1"/>
    <property type="molecule type" value="Genomic_DNA"/>
</dbReference>
<sequence length="52" mass="6135">MENETMNLSSEQCEELLKTLKSRFEKNMNCHQGLEWDSVQAKLKANTEKLYI</sequence>
<accession>A0A6A7KCD7</accession>
<dbReference type="Pfam" id="PF14066">
    <property type="entry name" value="DUF4256"/>
    <property type="match status" value="1"/>
</dbReference>